<sequence>MGAISANFFPPSPNNSRAPLPSLLRCTPIRNPRSQTLKFVAFAEELMNPTASSSSSSLSNARYFHGNVERLVRERCRSEKNHLSIEEALHLFDKLTAVKHPIPDVSTYNILFASITRKNNPPTTSSSNFFPTIFSLLNMLNRSGTSPDTVTYGIFIDFCGRSNNVDLALNGLTMLTKCENLQFSFT</sequence>
<protein>
    <submittedName>
        <fullName evidence="1">Protein Rf1, mitochondrial-like isoform X2</fullName>
    </submittedName>
</protein>
<comment type="caution">
    <text evidence="1">The sequence shown here is derived from an EMBL/GenBank/DDBJ whole genome shotgun (WGS) entry which is preliminary data.</text>
</comment>
<gene>
    <name evidence="1" type="ORF">M6B38_264290</name>
</gene>
<organism evidence="1 2">
    <name type="scientific">Iris pallida</name>
    <name type="common">Sweet iris</name>
    <dbReference type="NCBI Taxonomy" id="29817"/>
    <lineage>
        <taxon>Eukaryota</taxon>
        <taxon>Viridiplantae</taxon>
        <taxon>Streptophyta</taxon>
        <taxon>Embryophyta</taxon>
        <taxon>Tracheophyta</taxon>
        <taxon>Spermatophyta</taxon>
        <taxon>Magnoliopsida</taxon>
        <taxon>Liliopsida</taxon>
        <taxon>Asparagales</taxon>
        <taxon>Iridaceae</taxon>
        <taxon>Iridoideae</taxon>
        <taxon>Irideae</taxon>
        <taxon>Iris</taxon>
    </lineage>
</organism>
<dbReference type="Gene3D" id="1.25.40.10">
    <property type="entry name" value="Tetratricopeptide repeat domain"/>
    <property type="match status" value="1"/>
</dbReference>
<dbReference type="AlphaFoldDB" id="A0AAX6ICX8"/>
<dbReference type="EMBL" id="JANAVB010002638">
    <property type="protein sequence ID" value="KAJ6850717.1"/>
    <property type="molecule type" value="Genomic_DNA"/>
</dbReference>
<name>A0AAX6ICX8_IRIPA</name>
<dbReference type="InterPro" id="IPR011990">
    <property type="entry name" value="TPR-like_helical_dom_sf"/>
</dbReference>
<dbReference type="Proteomes" id="UP001140949">
    <property type="component" value="Unassembled WGS sequence"/>
</dbReference>
<accession>A0AAX6ICX8</accession>
<keyword evidence="2" id="KW-1185">Reference proteome</keyword>
<evidence type="ECO:0000313" key="1">
    <source>
        <dbReference type="EMBL" id="KAJ6850717.1"/>
    </source>
</evidence>
<evidence type="ECO:0000313" key="2">
    <source>
        <dbReference type="Proteomes" id="UP001140949"/>
    </source>
</evidence>
<reference evidence="1" key="1">
    <citation type="journal article" date="2023" name="GigaByte">
        <title>Genome assembly of the bearded iris, Iris pallida Lam.</title>
        <authorList>
            <person name="Bruccoleri R.E."/>
            <person name="Oakeley E.J."/>
            <person name="Faust A.M.E."/>
            <person name="Altorfer M."/>
            <person name="Dessus-Babus S."/>
            <person name="Burckhardt D."/>
            <person name="Oertli M."/>
            <person name="Naumann U."/>
            <person name="Petersen F."/>
            <person name="Wong J."/>
        </authorList>
    </citation>
    <scope>NUCLEOTIDE SEQUENCE</scope>
    <source>
        <strain evidence="1">GSM-AAB239-AS_SAM_17_03QT</strain>
    </source>
</reference>
<reference evidence="1" key="2">
    <citation type="submission" date="2023-04" db="EMBL/GenBank/DDBJ databases">
        <authorList>
            <person name="Bruccoleri R.E."/>
            <person name="Oakeley E.J."/>
            <person name="Faust A.-M."/>
            <person name="Dessus-Babus S."/>
            <person name="Altorfer M."/>
            <person name="Burckhardt D."/>
            <person name="Oertli M."/>
            <person name="Naumann U."/>
            <person name="Petersen F."/>
            <person name="Wong J."/>
        </authorList>
    </citation>
    <scope>NUCLEOTIDE SEQUENCE</scope>
    <source>
        <strain evidence="1">GSM-AAB239-AS_SAM_17_03QT</strain>
        <tissue evidence="1">Leaf</tissue>
    </source>
</reference>
<proteinExistence type="predicted"/>